<accession>A0AAE0LA64</accession>
<dbReference type="EMBL" id="LGRX02006134">
    <property type="protein sequence ID" value="KAK3277370.1"/>
    <property type="molecule type" value="Genomic_DNA"/>
</dbReference>
<keyword evidence="2" id="KW-1185">Reference proteome</keyword>
<proteinExistence type="predicted"/>
<evidence type="ECO:0000313" key="2">
    <source>
        <dbReference type="Proteomes" id="UP001190700"/>
    </source>
</evidence>
<name>A0AAE0LA64_9CHLO</name>
<sequence length="470" mass="52050">MRGLSIGENGCTADDVTDGFTGFMCAANMMWASSSQPPPACEQLLAQARTIDHRFNFEVCANNRGYLDVCADLHIIGNCTSDAIVAILGSDPVKGYEDRGVEWGACTLHADCPYGYFCALVGAAGGRSSTCMQCTMCKGCFTEEYDSSLWPWAGYEYWPAEPTCGHCLCENDPVTDTCARAELHNGQCDASCWLANTSWDNYACIQEELVSEEVDCTQFTDAAQVLDNVWNSEYEEYFDYMMCCDANLADRQMSFSVFSHSSKENAETLYKDSTMSNGTALGTALRRFVNDNNRIIAGMLVHVSQYETVTCEDHRWNKLDDVCRSNPGDDEVNLKMGVDALFQQGVGTWRGLTSGGGGELGPGARIGNHFYDTYNGEYLVENQEDYYPDPADLNVYGVPYGFTQMKVDGKLGWEARAISRVQWNWLVSVILITYNPTVKMFGKQLINFHIHKGGDIAIAFDQQVPRSPGV</sequence>
<dbReference type="Proteomes" id="UP001190700">
    <property type="component" value="Unassembled WGS sequence"/>
</dbReference>
<organism evidence="1 2">
    <name type="scientific">Cymbomonas tetramitiformis</name>
    <dbReference type="NCBI Taxonomy" id="36881"/>
    <lineage>
        <taxon>Eukaryota</taxon>
        <taxon>Viridiplantae</taxon>
        <taxon>Chlorophyta</taxon>
        <taxon>Pyramimonadophyceae</taxon>
        <taxon>Pyramimonadales</taxon>
        <taxon>Pyramimonadaceae</taxon>
        <taxon>Cymbomonas</taxon>
    </lineage>
</organism>
<evidence type="ECO:0000313" key="1">
    <source>
        <dbReference type="EMBL" id="KAK3277370.1"/>
    </source>
</evidence>
<protein>
    <submittedName>
        <fullName evidence="1">Uncharacterized protein</fullName>
    </submittedName>
</protein>
<reference evidence="1 2" key="1">
    <citation type="journal article" date="2015" name="Genome Biol. Evol.">
        <title>Comparative Genomics of a Bacterivorous Green Alga Reveals Evolutionary Causalities and Consequences of Phago-Mixotrophic Mode of Nutrition.</title>
        <authorList>
            <person name="Burns J.A."/>
            <person name="Paasch A."/>
            <person name="Narechania A."/>
            <person name="Kim E."/>
        </authorList>
    </citation>
    <scope>NUCLEOTIDE SEQUENCE [LARGE SCALE GENOMIC DNA]</scope>
    <source>
        <strain evidence="1 2">PLY_AMNH</strain>
    </source>
</reference>
<gene>
    <name evidence="1" type="ORF">CYMTET_14619</name>
</gene>
<dbReference type="AlphaFoldDB" id="A0AAE0LA64"/>
<comment type="caution">
    <text evidence="1">The sequence shown here is derived from an EMBL/GenBank/DDBJ whole genome shotgun (WGS) entry which is preliminary data.</text>
</comment>